<dbReference type="Proteomes" id="UP000828390">
    <property type="component" value="Unassembled WGS sequence"/>
</dbReference>
<protein>
    <recommendedName>
        <fullName evidence="5">Sushi domain-containing protein</fullName>
    </recommendedName>
</protein>
<sequence length="116" mass="12418">MNGSYNLSSGTHYGSIGTATCVTGYEIHGTANIMCDNNGYWNGSFPDCIPVDCGSAQTIENGNVSSTGATFGHTATYYCMPGFQLVGPNLLTCNASSEWEPYEPNCQGMYPYAIRK</sequence>
<evidence type="ECO:0000313" key="7">
    <source>
        <dbReference type="Proteomes" id="UP000828390"/>
    </source>
</evidence>
<evidence type="ECO:0000256" key="2">
    <source>
        <dbReference type="ARBA" id="ARBA00022737"/>
    </source>
</evidence>
<dbReference type="EMBL" id="JAIWYP010000003">
    <property type="protein sequence ID" value="KAH3849979.1"/>
    <property type="molecule type" value="Genomic_DNA"/>
</dbReference>
<proteinExistence type="predicted"/>
<dbReference type="InterPro" id="IPR000436">
    <property type="entry name" value="Sushi_SCR_CCP_dom"/>
</dbReference>
<evidence type="ECO:0000259" key="5">
    <source>
        <dbReference type="PROSITE" id="PS50923"/>
    </source>
</evidence>
<comment type="caution">
    <text evidence="6">The sequence shown here is derived from an EMBL/GenBank/DDBJ whole genome shotgun (WGS) entry which is preliminary data.</text>
</comment>
<dbReference type="PANTHER" id="PTHR45656:SF4">
    <property type="entry name" value="PROTEIN CBR-CLEC-78"/>
    <property type="match status" value="1"/>
</dbReference>
<comment type="caution">
    <text evidence="4">Lacks conserved residue(s) required for the propagation of feature annotation.</text>
</comment>
<evidence type="ECO:0000256" key="4">
    <source>
        <dbReference type="PROSITE-ProRule" id="PRU00302"/>
    </source>
</evidence>
<organism evidence="6 7">
    <name type="scientific">Dreissena polymorpha</name>
    <name type="common">Zebra mussel</name>
    <name type="synonym">Mytilus polymorpha</name>
    <dbReference type="NCBI Taxonomy" id="45954"/>
    <lineage>
        <taxon>Eukaryota</taxon>
        <taxon>Metazoa</taxon>
        <taxon>Spiralia</taxon>
        <taxon>Lophotrochozoa</taxon>
        <taxon>Mollusca</taxon>
        <taxon>Bivalvia</taxon>
        <taxon>Autobranchia</taxon>
        <taxon>Heteroconchia</taxon>
        <taxon>Euheterodonta</taxon>
        <taxon>Imparidentia</taxon>
        <taxon>Neoheterodontei</taxon>
        <taxon>Myida</taxon>
        <taxon>Dreissenoidea</taxon>
        <taxon>Dreissenidae</taxon>
        <taxon>Dreissena</taxon>
    </lineage>
</organism>
<dbReference type="SMART" id="SM00032">
    <property type="entry name" value="CCP"/>
    <property type="match status" value="2"/>
</dbReference>
<dbReference type="Gene3D" id="2.10.70.10">
    <property type="entry name" value="Complement Module, domain 1"/>
    <property type="match status" value="2"/>
</dbReference>
<keyword evidence="4" id="KW-0768">Sushi</keyword>
<dbReference type="InterPro" id="IPR035976">
    <property type="entry name" value="Sushi/SCR/CCP_sf"/>
</dbReference>
<dbReference type="InterPro" id="IPR051277">
    <property type="entry name" value="SEZ6_CSMD_C4BPB_Regulators"/>
</dbReference>
<keyword evidence="2" id="KW-0677">Repeat</keyword>
<feature type="domain" description="Sushi" evidence="5">
    <location>
        <begin position="51"/>
        <end position="108"/>
    </location>
</feature>
<gene>
    <name evidence="6" type="ORF">DPMN_092384</name>
</gene>
<evidence type="ECO:0000256" key="3">
    <source>
        <dbReference type="ARBA" id="ARBA00023157"/>
    </source>
</evidence>
<dbReference type="PROSITE" id="PS50923">
    <property type="entry name" value="SUSHI"/>
    <property type="match status" value="2"/>
</dbReference>
<dbReference type="CDD" id="cd00033">
    <property type="entry name" value="CCP"/>
    <property type="match status" value="2"/>
</dbReference>
<accession>A0A9D4L2A9</accession>
<keyword evidence="7" id="KW-1185">Reference proteome</keyword>
<dbReference type="PANTHER" id="PTHR45656">
    <property type="entry name" value="PROTEIN CBR-CLEC-78"/>
    <property type="match status" value="1"/>
</dbReference>
<feature type="disulfide bond" evidence="4">
    <location>
        <begin position="21"/>
        <end position="48"/>
    </location>
</feature>
<dbReference type="SUPFAM" id="SSF57535">
    <property type="entry name" value="Complement control module/SCR domain"/>
    <property type="match status" value="2"/>
</dbReference>
<keyword evidence="3 4" id="KW-1015">Disulfide bond</keyword>
<dbReference type="AlphaFoldDB" id="A0A9D4L2A9"/>
<keyword evidence="1" id="KW-0732">Signal</keyword>
<feature type="disulfide bond" evidence="4">
    <location>
        <begin position="79"/>
        <end position="106"/>
    </location>
</feature>
<reference evidence="6" key="1">
    <citation type="journal article" date="2019" name="bioRxiv">
        <title>The Genome of the Zebra Mussel, Dreissena polymorpha: A Resource for Invasive Species Research.</title>
        <authorList>
            <person name="McCartney M.A."/>
            <person name="Auch B."/>
            <person name="Kono T."/>
            <person name="Mallez S."/>
            <person name="Zhang Y."/>
            <person name="Obille A."/>
            <person name="Becker A."/>
            <person name="Abrahante J.E."/>
            <person name="Garbe J."/>
            <person name="Badalamenti J.P."/>
            <person name="Herman A."/>
            <person name="Mangelson H."/>
            <person name="Liachko I."/>
            <person name="Sullivan S."/>
            <person name="Sone E.D."/>
            <person name="Koren S."/>
            <person name="Silverstein K.A.T."/>
            <person name="Beckman K.B."/>
            <person name="Gohl D.M."/>
        </authorList>
    </citation>
    <scope>NUCLEOTIDE SEQUENCE</scope>
    <source>
        <strain evidence="6">Duluth1</strain>
        <tissue evidence="6">Whole animal</tissue>
    </source>
</reference>
<evidence type="ECO:0000256" key="1">
    <source>
        <dbReference type="ARBA" id="ARBA00022729"/>
    </source>
</evidence>
<name>A0A9D4L2A9_DREPO</name>
<reference evidence="6" key="2">
    <citation type="submission" date="2020-11" db="EMBL/GenBank/DDBJ databases">
        <authorList>
            <person name="McCartney M.A."/>
            <person name="Auch B."/>
            <person name="Kono T."/>
            <person name="Mallez S."/>
            <person name="Becker A."/>
            <person name="Gohl D.M."/>
            <person name="Silverstein K.A.T."/>
            <person name="Koren S."/>
            <person name="Bechman K.B."/>
            <person name="Herman A."/>
            <person name="Abrahante J.E."/>
            <person name="Garbe J."/>
        </authorList>
    </citation>
    <scope>NUCLEOTIDE SEQUENCE</scope>
    <source>
        <strain evidence="6">Duluth1</strain>
        <tissue evidence="6">Whole animal</tissue>
    </source>
</reference>
<feature type="domain" description="Sushi" evidence="5">
    <location>
        <begin position="1"/>
        <end position="50"/>
    </location>
</feature>
<dbReference type="Pfam" id="PF00084">
    <property type="entry name" value="Sushi"/>
    <property type="match status" value="2"/>
</dbReference>
<evidence type="ECO:0000313" key="6">
    <source>
        <dbReference type="EMBL" id="KAH3849979.1"/>
    </source>
</evidence>